<dbReference type="SUPFAM" id="SSF54909">
    <property type="entry name" value="Dimeric alpha+beta barrel"/>
    <property type="match status" value="1"/>
</dbReference>
<reference evidence="3 4" key="1">
    <citation type="submission" date="2016-12" db="EMBL/GenBank/DDBJ databases">
        <title>Analysis of the Molecular Diversity Among Cronobacter Species Isolated from Filth Flies Using a Pan Genomic DNA Microarray.</title>
        <authorList>
            <person name="Pava-Ripoll M."/>
            <person name="Tall B."/>
            <person name="Farber J."/>
            <person name="Fanning S."/>
            <person name="Lehner A."/>
            <person name="Stephan R."/>
            <person name="Pagotto F."/>
            <person name="Iverson C."/>
            <person name="Ziobro G."/>
            <person name="Miller A."/>
            <person name="Pearson R."/>
            <person name="Yan Q."/>
            <person name="Kim M."/>
            <person name="Jeong S."/>
            <person name="Park J."/>
            <person name="Jun S."/>
            <person name="Choi H."/>
            <person name="Chung T."/>
            <person name="Yoo Y."/>
            <person name="Park E."/>
            <person name="Hwang S."/>
            <person name="Lee B."/>
            <person name="Sathyamoorthy V."/>
            <person name="Carter L."/>
            <person name="Mammel M."/>
            <person name="Jackson S."/>
            <person name="Kothary M."/>
            <person name="Patel I."/>
            <person name="Grim C."/>
            <person name="Gopinath G."/>
            <person name="Gangiredla J."/>
            <person name="Chase H."/>
        </authorList>
    </citation>
    <scope>NUCLEOTIDE SEQUENCE [LARGE SCALE GENOMIC DNA]</scope>
    <source>
        <strain evidence="3 4">MOD1-Md1s</strain>
    </source>
</reference>
<keyword evidence="3" id="KW-0560">Oxidoreductase</keyword>
<name>A0A2T7AWT9_9ENTR</name>
<feature type="domain" description="ABM" evidence="1">
    <location>
        <begin position="2"/>
        <end position="90"/>
    </location>
</feature>
<evidence type="ECO:0000313" key="4">
    <source>
        <dbReference type="Proteomes" id="UP000244378"/>
    </source>
</evidence>
<dbReference type="EMBL" id="MSAE01000006">
    <property type="protein sequence ID" value="PUX16661.1"/>
    <property type="molecule type" value="Genomic_DNA"/>
</dbReference>
<dbReference type="PROSITE" id="PS51725">
    <property type="entry name" value="ABM"/>
    <property type="match status" value="1"/>
</dbReference>
<dbReference type="Proteomes" id="UP000469927">
    <property type="component" value="Unassembled WGS sequence"/>
</dbReference>
<evidence type="ECO:0000259" key="1">
    <source>
        <dbReference type="PROSITE" id="PS51725"/>
    </source>
</evidence>
<dbReference type="RefSeq" id="WP_075192591.1">
    <property type="nucleotide sequence ID" value="NZ_JADKNN010000061.1"/>
</dbReference>
<dbReference type="Pfam" id="PF03992">
    <property type="entry name" value="ABM"/>
    <property type="match status" value="1"/>
</dbReference>
<organism evidence="3 4">
    <name type="scientific">Cronobacter muytjensii</name>
    <dbReference type="NCBI Taxonomy" id="413501"/>
    <lineage>
        <taxon>Bacteria</taxon>
        <taxon>Pseudomonadati</taxon>
        <taxon>Pseudomonadota</taxon>
        <taxon>Gammaproteobacteria</taxon>
        <taxon>Enterobacterales</taxon>
        <taxon>Enterobacteriaceae</taxon>
        <taxon>Cronobacter</taxon>
    </lineage>
</organism>
<evidence type="ECO:0000313" key="2">
    <source>
        <dbReference type="EMBL" id="KAB0884737.1"/>
    </source>
</evidence>
<comment type="caution">
    <text evidence="3">The sequence shown here is derived from an EMBL/GenBank/DDBJ whole genome shotgun (WGS) entry which is preliminary data.</text>
</comment>
<dbReference type="PANTHER" id="PTHR37811:SF2">
    <property type="entry name" value="ABM DOMAIN-CONTAINING PROTEIN"/>
    <property type="match status" value="1"/>
</dbReference>
<dbReference type="PANTHER" id="PTHR37811">
    <property type="entry name" value="BLL5343 PROTEIN"/>
    <property type="match status" value="1"/>
</dbReference>
<evidence type="ECO:0000313" key="3">
    <source>
        <dbReference type="EMBL" id="PUX16661.1"/>
    </source>
</evidence>
<sequence>MIAVLFEAQARPHAQQRYLDLAAGLKPLLADVPGFIDLERFQSLTTPGKILSLSWWENEEAVRLWKGNLMHQAAQREGRESIFVHYRIRVARVLRDYSSDTKDNSHV</sequence>
<dbReference type="GO" id="GO:0004497">
    <property type="term" value="F:monooxygenase activity"/>
    <property type="evidence" value="ECO:0007669"/>
    <property type="project" value="UniProtKB-KW"/>
</dbReference>
<dbReference type="OrthoDB" id="9797060at2"/>
<proteinExistence type="predicted"/>
<dbReference type="EMBL" id="WAGD01000009">
    <property type="protein sequence ID" value="KAB0884737.1"/>
    <property type="molecule type" value="Genomic_DNA"/>
</dbReference>
<dbReference type="Proteomes" id="UP000244378">
    <property type="component" value="Unassembled WGS sequence"/>
</dbReference>
<evidence type="ECO:0000313" key="5">
    <source>
        <dbReference type="Proteomes" id="UP000469927"/>
    </source>
</evidence>
<accession>A0A2T7AWT9</accession>
<dbReference type="InterPro" id="IPR007138">
    <property type="entry name" value="ABM_dom"/>
</dbReference>
<dbReference type="InterPro" id="IPR052936">
    <property type="entry name" value="Jasmonate_Hydroxylase-like"/>
</dbReference>
<dbReference type="Gene3D" id="3.30.70.100">
    <property type="match status" value="1"/>
</dbReference>
<protein>
    <submittedName>
        <fullName evidence="3">Antibiotic biosynthesis monooxygenase</fullName>
    </submittedName>
</protein>
<keyword evidence="3" id="KW-0503">Monooxygenase</keyword>
<dbReference type="AlphaFoldDB" id="A0A2T7AWT9"/>
<dbReference type="InterPro" id="IPR011008">
    <property type="entry name" value="Dimeric_a/b-barrel"/>
</dbReference>
<gene>
    <name evidence="3" type="ORF">AUN14_05180</name>
    <name evidence="2" type="ORF">FZI19_03510</name>
</gene>
<keyword evidence="5" id="KW-1185">Reference proteome</keyword>
<reference evidence="2 5" key="2">
    <citation type="submission" date="2019-08" db="EMBL/GenBank/DDBJ databases">
        <title>Prevalence, distribution, and phylogeny of type two toxin-antitoxin genes possessed by Cronobacter species where C. sakazakii homologs follow sequence type lineages.</title>
        <authorList>
            <person name="Finkelstein S."/>
            <person name="Negrete F."/>
            <person name="Jang H."/>
            <person name="Gopinath G.R."/>
            <person name="Tall B.D."/>
        </authorList>
    </citation>
    <scope>NUCLEOTIDE SEQUENCE [LARGE SCALE GENOMIC DNA]</scope>
    <source>
        <strain evidence="2 5">MOD1_GK1257</strain>
    </source>
</reference>